<dbReference type="Proteomes" id="UP000277582">
    <property type="component" value="Unassembled WGS sequence"/>
</dbReference>
<evidence type="ECO:0000313" key="1">
    <source>
        <dbReference type="EMBL" id="RSN72462.1"/>
    </source>
</evidence>
<dbReference type="RefSeq" id="WP_125672513.1">
    <property type="nucleotide sequence ID" value="NZ_RCOS01000152.1"/>
</dbReference>
<reference evidence="1 2" key="1">
    <citation type="submission" date="2018-10" db="EMBL/GenBank/DDBJ databases">
        <title>Co-occurring genomic capacity for anaerobic methane metabolism and dissimilatory sulfite reduction discovered in the Korarchaeota.</title>
        <authorList>
            <person name="Mckay L.J."/>
            <person name="Dlakic M."/>
            <person name="Fields M.W."/>
            <person name="Delmont T.O."/>
            <person name="Eren A.M."/>
            <person name="Jay Z.J."/>
            <person name="Klingelsmith K.B."/>
            <person name="Rusch D.B."/>
            <person name="Inskeep W.P."/>
        </authorList>
    </citation>
    <scope>NUCLEOTIDE SEQUENCE [LARGE SCALE GENOMIC DNA]</scope>
    <source>
        <strain evidence="1 2">MDKW</strain>
    </source>
</reference>
<sequence>MNDRIKRIVCDVILRDAANYLGVEKPLCTVGDLDNPGIFFKIAGRPAIMIQRRFAEDCIEKGDMIPLIQVIVHELGEMKFHNMNKFVPGLAHSISISLEKDLFGKEGMKIRNTIGKKYLEKRMKDEEIIEEFVREL</sequence>
<accession>A0A3R9RKQ6</accession>
<dbReference type="EMBL" id="RCOS01000152">
    <property type="protein sequence ID" value="RSN72462.1"/>
    <property type="molecule type" value="Genomic_DNA"/>
</dbReference>
<protein>
    <submittedName>
        <fullName evidence="1">Uncharacterized protein</fullName>
    </submittedName>
</protein>
<proteinExistence type="predicted"/>
<organism evidence="1 2">
    <name type="scientific">Candidatus Methanodesulfokora washburnensis</name>
    <dbReference type="NCBI Taxonomy" id="2478471"/>
    <lineage>
        <taxon>Archaea</taxon>
        <taxon>Thermoproteota</taxon>
        <taxon>Candidatus Korarchaeia</taxon>
        <taxon>Candidatus Korarchaeia incertae sedis</taxon>
        <taxon>Candidatus Methanodesulfokora</taxon>
    </lineage>
</organism>
<keyword evidence="2" id="KW-1185">Reference proteome</keyword>
<dbReference type="AlphaFoldDB" id="A0A3R9RKQ6"/>
<gene>
    <name evidence="1" type="ORF">D6D85_13710</name>
</gene>
<comment type="caution">
    <text evidence="1">The sequence shown here is derived from an EMBL/GenBank/DDBJ whole genome shotgun (WGS) entry which is preliminary data.</text>
</comment>
<evidence type="ECO:0000313" key="2">
    <source>
        <dbReference type="Proteomes" id="UP000277582"/>
    </source>
</evidence>
<name>A0A3R9RKQ6_9CREN</name>